<keyword evidence="10" id="KW-0243">Dynein</keyword>
<evidence type="ECO:0000256" key="1">
    <source>
        <dbReference type="ARBA" id="ARBA00004123"/>
    </source>
</evidence>
<dbReference type="Proteomes" id="UP001632038">
    <property type="component" value="Unassembled WGS sequence"/>
</dbReference>
<dbReference type="EMBL" id="JAVIJP010000007">
    <property type="protein sequence ID" value="KAL3648668.1"/>
    <property type="molecule type" value="Genomic_DNA"/>
</dbReference>
<comment type="caution">
    <text evidence="12">The sequence shown here is derived from an EMBL/GenBank/DDBJ whole genome shotgun (WGS) entry which is preliminary data.</text>
</comment>
<organism evidence="12 13">
    <name type="scientific">Castilleja foliolosa</name>
    <dbReference type="NCBI Taxonomy" id="1961234"/>
    <lineage>
        <taxon>Eukaryota</taxon>
        <taxon>Viridiplantae</taxon>
        <taxon>Streptophyta</taxon>
        <taxon>Embryophyta</taxon>
        <taxon>Tracheophyta</taxon>
        <taxon>Spermatophyta</taxon>
        <taxon>Magnoliopsida</taxon>
        <taxon>eudicotyledons</taxon>
        <taxon>Gunneridae</taxon>
        <taxon>Pentapetalae</taxon>
        <taxon>asterids</taxon>
        <taxon>lamiids</taxon>
        <taxon>Lamiales</taxon>
        <taxon>Orobanchaceae</taxon>
        <taxon>Pedicularideae</taxon>
        <taxon>Castillejinae</taxon>
        <taxon>Castilleja</taxon>
    </lineage>
</organism>
<dbReference type="AlphaFoldDB" id="A0ABD3E2D6"/>
<keyword evidence="5 10" id="KW-0493">Microtubule</keyword>
<evidence type="ECO:0000256" key="8">
    <source>
        <dbReference type="ARBA" id="ARBA00023212"/>
    </source>
</evidence>
<gene>
    <name evidence="12" type="ORF">CASFOL_005071</name>
</gene>
<evidence type="ECO:0000256" key="3">
    <source>
        <dbReference type="ARBA" id="ARBA00022448"/>
    </source>
</evidence>
<dbReference type="InterPro" id="IPR037177">
    <property type="entry name" value="DLC_sf"/>
</dbReference>
<keyword evidence="8 10" id="KW-0206">Cytoskeleton</keyword>
<dbReference type="GO" id="GO:0005874">
    <property type="term" value="C:microtubule"/>
    <property type="evidence" value="ECO:0007669"/>
    <property type="project" value="UniProtKB-KW"/>
</dbReference>
<dbReference type="SUPFAM" id="SSF54648">
    <property type="entry name" value="DLC"/>
    <property type="match status" value="1"/>
</dbReference>
<feature type="compositionally biased region" description="Polar residues" evidence="11">
    <location>
        <begin position="18"/>
        <end position="31"/>
    </location>
</feature>
<keyword evidence="6" id="KW-0509">mRNA transport</keyword>
<accession>A0ABD3E2D6</accession>
<feature type="region of interest" description="Disordered" evidence="11">
    <location>
        <begin position="1"/>
        <end position="35"/>
    </location>
</feature>
<evidence type="ECO:0000256" key="9">
    <source>
        <dbReference type="ARBA" id="ARBA00023242"/>
    </source>
</evidence>
<dbReference type="Pfam" id="PF01221">
    <property type="entry name" value="Dynein_light"/>
    <property type="match status" value="1"/>
</dbReference>
<keyword evidence="13" id="KW-1185">Reference proteome</keyword>
<keyword evidence="7" id="KW-0653">Protein transport</keyword>
<keyword evidence="4 10" id="KW-0963">Cytoplasm</keyword>
<dbReference type="FunFam" id="3.30.740.10:FF:000005">
    <property type="entry name" value="Dynein light chain"/>
    <property type="match status" value="1"/>
</dbReference>
<protein>
    <recommendedName>
        <fullName evidence="10">Dynein light chain</fullName>
    </recommendedName>
</protein>
<name>A0ABD3E2D6_9LAMI</name>
<comment type="subcellular location">
    <subcellularLocation>
        <location evidence="2 10">Cytoplasm</location>
        <location evidence="2 10">Cytoskeleton</location>
    </subcellularLocation>
    <subcellularLocation>
        <location evidence="1">Nucleus</location>
    </subcellularLocation>
</comment>
<sequence length="134" mass="14891">MSEESKRSGGGALVAPPLSSTDGRKSSSGPNPSKKVVIKSADMKEDVQKEAIDIAVAAFENYNVEKDVAEHIKKVFDKKYGPTWHCIVGKNFGKLPLKLEIITTNTPEKLLNCKKTLEILDQRERKQEVDHARD</sequence>
<dbReference type="PANTHER" id="PTHR11886">
    <property type="entry name" value="DYNEIN LIGHT CHAIN"/>
    <property type="match status" value="1"/>
</dbReference>
<dbReference type="CDD" id="cd21452">
    <property type="entry name" value="DLC-like_DYNLL1_DYNLL2"/>
    <property type="match status" value="1"/>
</dbReference>
<evidence type="ECO:0000313" key="12">
    <source>
        <dbReference type="EMBL" id="KAL3648668.1"/>
    </source>
</evidence>
<keyword evidence="10" id="KW-0505">Motor protein</keyword>
<evidence type="ECO:0000256" key="10">
    <source>
        <dbReference type="RuleBase" id="RU365010"/>
    </source>
</evidence>
<evidence type="ECO:0000256" key="7">
    <source>
        <dbReference type="ARBA" id="ARBA00022927"/>
    </source>
</evidence>
<evidence type="ECO:0000256" key="11">
    <source>
        <dbReference type="SAM" id="MobiDB-lite"/>
    </source>
</evidence>
<proteinExistence type="inferred from homology"/>
<dbReference type="PANTHER" id="PTHR11886:SF35">
    <property type="entry name" value="DYNEIN LIGHT CHAIN"/>
    <property type="match status" value="1"/>
</dbReference>
<dbReference type="Gene3D" id="3.30.740.10">
    <property type="entry name" value="Protein Inhibitor Of Neuronal Nitric Oxide Synthase"/>
    <property type="match status" value="1"/>
</dbReference>
<comment type="similarity">
    <text evidence="10">Belongs to the dynein light chain family.</text>
</comment>
<keyword evidence="3" id="KW-0813">Transport</keyword>
<keyword evidence="9" id="KW-0539">Nucleus</keyword>
<dbReference type="InterPro" id="IPR001372">
    <property type="entry name" value="Dynein_light_chain_typ-1/2"/>
</dbReference>
<dbReference type="SMART" id="SM01375">
    <property type="entry name" value="Dynein_light"/>
    <property type="match status" value="1"/>
</dbReference>
<evidence type="ECO:0000256" key="5">
    <source>
        <dbReference type="ARBA" id="ARBA00022701"/>
    </source>
</evidence>
<evidence type="ECO:0000256" key="4">
    <source>
        <dbReference type="ARBA" id="ARBA00022490"/>
    </source>
</evidence>
<dbReference type="GO" id="GO:0015031">
    <property type="term" value="P:protein transport"/>
    <property type="evidence" value="ECO:0007669"/>
    <property type="project" value="UniProtKB-KW"/>
</dbReference>
<dbReference type="GO" id="GO:0051028">
    <property type="term" value="P:mRNA transport"/>
    <property type="evidence" value="ECO:0007669"/>
    <property type="project" value="UniProtKB-KW"/>
</dbReference>
<reference evidence="13" key="1">
    <citation type="journal article" date="2024" name="IScience">
        <title>Strigolactones Initiate the Formation of Haustorium-like Structures in Castilleja.</title>
        <authorList>
            <person name="Buerger M."/>
            <person name="Peterson D."/>
            <person name="Chory J."/>
        </authorList>
    </citation>
    <scope>NUCLEOTIDE SEQUENCE [LARGE SCALE GENOMIC DNA]</scope>
</reference>
<evidence type="ECO:0000256" key="6">
    <source>
        <dbReference type="ARBA" id="ARBA00022816"/>
    </source>
</evidence>
<evidence type="ECO:0000313" key="13">
    <source>
        <dbReference type="Proteomes" id="UP001632038"/>
    </source>
</evidence>
<dbReference type="GO" id="GO:0030286">
    <property type="term" value="C:dynein complex"/>
    <property type="evidence" value="ECO:0007669"/>
    <property type="project" value="UniProtKB-KW"/>
</dbReference>
<dbReference type="GO" id="GO:0005634">
    <property type="term" value="C:nucleus"/>
    <property type="evidence" value="ECO:0007669"/>
    <property type="project" value="UniProtKB-SubCell"/>
</dbReference>
<evidence type="ECO:0000256" key="2">
    <source>
        <dbReference type="ARBA" id="ARBA00004245"/>
    </source>
</evidence>